<feature type="transmembrane region" description="Helical" evidence="6">
    <location>
        <begin position="34"/>
        <end position="55"/>
    </location>
</feature>
<dbReference type="GO" id="GO:0032580">
    <property type="term" value="C:Golgi cisterna membrane"/>
    <property type="evidence" value="ECO:0007669"/>
    <property type="project" value="UniProtKB-SubCell"/>
</dbReference>
<comment type="similarity">
    <text evidence="1 6">Belongs to the glycosyltransferase 37 family.</text>
</comment>
<evidence type="ECO:0000256" key="3">
    <source>
        <dbReference type="ARBA" id="ARBA00022679"/>
    </source>
</evidence>
<sequence length="572" mass="62285">MDPSQLLSPTRSGELRAASLKHLPSWSKRQSQHMILMVPVLVIVFLAFTFLLSGANQQRTACPAHCGAFGENATGSPLPACHFPTHGTEREDLPQQLETDEPALLELLARLDVGLGTPVKSASGGLEDPKCSYRVEHSAYQPWSPLGSGSPAFKRLAEAYEGFHTRCTQAAGNLSELTAAGGRAAPCKFLIVAELCNCSGLGNQLLALTSALLYAMLTARVLVVQAPGALSYELLCQPFPGSEWRLDPNLVLKNFADGPNGIGRATLGNASVAILDFWKNPSLTFCEEATWELEESEFVAVSGNQYWLPSLYSQRRFQPLLQTLFPDNRPARVLLRRFVNPADSVWELVKTAHAEKMSKPGARTAIQSRFGNIFGSGAYGPVHLQSLLSCGYTTGMLPRVSLEDRATNSTKDANERPDYGRVMVASLLSETIVKDLQEAYNASLETRHVDIYTVSHEGSQQTNTRSHDQKALADVWLLGYADTLMITRGSTFGYIARAIGDSRAWLIDHDSATSEMGCVESATAEPCYHFPPQAVACGPLRLSVEDFNFARGSNVTRAVRSCQDSERGVTLV</sequence>
<keyword evidence="6" id="KW-0472">Membrane</keyword>
<dbReference type="InterPro" id="IPR004938">
    <property type="entry name" value="XG_FTase"/>
</dbReference>
<dbReference type="OrthoDB" id="428346at2759"/>
<reference evidence="7 8" key="1">
    <citation type="journal article" date="2014" name="Nat. Commun.">
        <title>Klebsormidium flaccidum genome reveals primary factors for plant terrestrial adaptation.</title>
        <authorList>
            <person name="Hori K."/>
            <person name="Maruyama F."/>
            <person name="Fujisawa T."/>
            <person name="Togashi T."/>
            <person name="Yamamoto N."/>
            <person name="Seo M."/>
            <person name="Sato S."/>
            <person name="Yamada T."/>
            <person name="Mori H."/>
            <person name="Tajima N."/>
            <person name="Moriyama T."/>
            <person name="Ikeuchi M."/>
            <person name="Watanabe M."/>
            <person name="Wada H."/>
            <person name="Kobayashi K."/>
            <person name="Saito M."/>
            <person name="Masuda T."/>
            <person name="Sasaki-Sekimoto Y."/>
            <person name="Mashiguchi K."/>
            <person name="Awai K."/>
            <person name="Shimojima M."/>
            <person name="Masuda S."/>
            <person name="Iwai M."/>
            <person name="Nobusawa T."/>
            <person name="Narise T."/>
            <person name="Kondo S."/>
            <person name="Saito H."/>
            <person name="Sato R."/>
            <person name="Murakawa M."/>
            <person name="Ihara Y."/>
            <person name="Oshima-Yamada Y."/>
            <person name="Ohtaka K."/>
            <person name="Satoh M."/>
            <person name="Sonobe K."/>
            <person name="Ishii M."/>
            <person name="Ohtani R."/>
            <person name="Kanamori-Sato M."/>
            <person name="Honoki R."/>
            <person name="Miyazaki D."/>
            <person name="Mochizuki H."/>
            <person name="Umetsu J."/>
            <person name="Higashi K."/>
            <person name="Shibata D."/>
            <person name="Kamiya Y."/>
            <person name="Sato N."/>
            <person name="Nakamura Y."/>
            <person name="Tabata S."/>
            <person name="Ida S."/>
            <person name="Kurokawa K."/>
            <person name="Ohta H."/>
        </authorList>
    </citation>
    <scope>NUCLEOTIDE SEQUENCE [LARGE SCALE GENOMIC DNA]</scope>
    <source>
        <strain evidence="7 8">NIES-2285</strain>
    </source>
</reference>
<keyword evidence="6" id="KW-0333">Golgi apparatus</keyword>
<dbReference type="OMA" id="DCQARTK"/>
<dbReference type="STRING" id="105231.A0A1Y1I295"/>
<keyword evidence="3 6" id="KW-0808">Transferase</keyword>
<name>A0A1Y1I295_KLENI</name>
<dbReference type="PANTHER" id="PTHR31889:SF2">
    <property type="entry name" value="FUCOSYLTRANSFERASE 3"/>
    <property type="match status" value="1"/>
</dbReference>
<dbReference type="Proteomes" id="UP000054558">
    <property type="component" value="Unassembled WGS sequence"/>
</dbReference>
<dbReference type="GO" id="GO:0008107">
    <property type="term" value="F:galactoside 2-alpha-L-fucosyltransferase activity"/>
    <property type="evidence" value="ECO:0007669"/>
    <property type="project" value="InterPro"/>
</dbReference>
<dbReference type="GO" id="GO:0042546">
    <property type="term" value="P:cell wall biogenesis"/>
    <property type="evidence" value="ECO:0007669"/>
    <property type="project" value="InterPro"/>
</dbReference>
<organism evidence="7 8">
    <name type="scientific">Klebsormidium nitens</name>
    <name type="common">Green alga</name>
    <name type="synonym">Ulothrix nitens</name>
    <dbReference type="NCBI Taxonomy" id="105231"/>
    <lineage>
        <taxon>Eukaryota</taxon>
        <taxon>Viridiplantae</taxon>
        <taxon>Streptophyta</taxon>
        <taxon>Klebsormidiophyceae</taxon>
        <taxon>Klebsormidiales</taxon>
        <taxon>Klebsormidiaceae</taxon>
        <taxon>Klebsormidium</taxon>
    </lineage>
</organism>
<dbReference type="EMBL" id="DF237167">
    <property type="protein sequence ID" value="GAQ85034.1"/>
    <property type="molecule type" value="Genomic_DNA"/>
</dbReference>
<dbReference type="Gene3D" id="3.40.50.11340">
    <property type="match status" value="1"/>
</dbReference>
<keyword evidence="6" id="KW-0812">Transmembrane</keyword>
<dbReference type="AlphaFoldDB" id="A0A1Y1I295"/>
<evidence type="ECO:0000256" key="5">
    <source>
        <dbReference type="ARBA" id="ARBA00023316"/>
    </source>
</evidence>
<evidence type="ECO:0000313" key="7">
    <source>
        <dbReference type="EMBL" id="GAQ85034.1"/>
    </source>
</evidence>
<evidence type="ECO:0000256" key="4">
    <source>
        <dbReference type="ARBA" id="ARBA00023180"/>
    </source>
</evidence>
<keyword evidence="8" id="KW-1185">Reference proteome</keyword>
<evidence type="ECO:0000256" key="6">
    <source>
        <dbReference type="RuleBase" id="RU367004"/>
    </source>
</evidence>
<proteinExistence type="inferred from homology"/>
<keyword evidence="5 6" id="KW-0961">Cell wall biogenesis/degradation</keyword>
<comment type="subcellular location">
    <subcellularLocation>
        <location evidence="6">Golgi apparatus</location>
        <location evidence="6">Golgi stack membrane</location>
        <topology evidence="6">Single-pass type II membrane protein</topology>
    </subcellularLocation>
</comment>
<keyword evidence="4" id="KW-0325">Glycoprotein</keyword>
<dbReference type="Pfam" id="PF03254">
    <property type="entry name" value="XG_FTase"/>
    <property type="match status" value="2"/>
</dbReference>
<keyword evidence="6" id="KW-1133">Transmembrane helix</keyword>
<comment type="function">
    <text evidence="6">May be involved in cell wall biosynthesis.</text>
</comment>
<evidence type="ECO:0000256" key="2">
    <source>
        <dbReference type="ARBA" id="ARBA00022676"/>
    </source>
</evidence>
<evidence type="ECO:0000256" key="1">
    <source>
        <dbReference type="ARBA" id="ARBA00010481"/>
    </source>
</evidence>
<protein>
    <recommendedName>
        <fullName evidence="6">Fucosyltransferase</fullName>
        <ecNumber evidence="6">2.4.1.-</ecNumber>
    </recommendedName>
</protein>
<dbReference type="PANTHER" id="PTHR31889">
    <property type="entry name" value="FUCOSYLTRANSFERASE 2-RELATED"/>
    <property type="match status" value="1"/>
</dbReference>
<accession>A0A1Y1I295</accession>
<evidence type="ECO:0000313" key="8">
    <source>
        <dbReference type="Proteomes" id="UP000054558"/>
    </source>
</evidence>
<dbReference type="GO" id="GO:0071555">
    <property type="term" value="P:cell wall organization"/>
    <property type="evidence" value="ECO:0007669"/>
    <property type="project" value="UniProtKB-UniRule"/>
</dbReference>
<dbReference type="EC" id="2.4.1.-" evidence="6"/>
<gene>
    <name evidence="7" type="ORF">KFL_002180090</name>
</gene>
<keyword evidence="2 6" id="KW-0328">Glycosyltransferase</keyword>